<keyword evidence="8" id="KW-1185">Reference proteome</keyword>
<evidence type="ECO:0000256" key="3">
    <source>
        <dbReference type="ARBA" id="ARBA00022729"/>
    </source>
</evidence>
<evidence type="ECO:0000313" key="7">
    <source>
        <dbReference type="EMBL" id="CAG7818224.1"/>
    </source>
</evidence>
<dbReference type="GO" id="GO:0098552">
    <property type="term" value="C:side of membrane"/>
    <property type="evidence" value="ECO:0007669"/>
    <property type="project" value="UniProtKB-KW"/>
</dbReference>
<keyword evidence="2" id="KW-0336">GPI-anchor</keyword>
<keyword evidence="2" id="KW-0325">Glycoprotein</keyword>
<feature type="chain" id="PRO_5035297089" evidence="6">
    <location>
        <begin position="24"/>
        <end position="342"/>
    </location>
</feature>
<evidence type="ECO:0000256" key="4">
    <source>
        <dbReference type="ARBA" id="ARBA00023288"/>
    </source>
</evidence>
<keyword evidence="3 6" id="KW-0732">Signal</keyword>
<keyword evidence="2" id="KW-0472">Membrane</keyword>
<accession>A0A8J2L991</accession>
<comment type="subcellular location">
    <subcellularLocation>
        <location evidence="1">Membrane</location>
        <topology evidence="1">Lipid-anchor</topology>
        <topology evidence="1">GPI-anchor</topology>
    </subcellularLocation>
</comment>
<keyword evidence="4" id="KW-0449">Lipoprotein</keyword>
<reference evidence="7" key="1">
    <citation type="submission" date="2021-06" db="EMBL/GenBank/DDBJ databases">
        <authorList>
            <person name="Hodson N. C."/>
            <person name="Mongue J. A."/>
            <person name="Jaron S. K."/>
        </authorList>
    </citation>
    <scope>NUCLEOTIDE SEQUENCE</scope>
</reference>
<organism evidence="7 8">
    <name type="scientific">Allacma fusca</name>
    <dbReference type="NCBI Taxonomy" id="39272"/>
    <lineage>
        <taxon>Eukaryota</taxon>
        <taxon>Metazoa</taxon>
        <taxon>Ecdysozoa</taxon>
        <taxon>Arthropoda</taxon>
        <taxon>Hexapoda</taxon>
        <taxon>Collembola</taxon>
        <taxon>Symphypleona</taxon>
        <taxon>Sminthuridae</taxon>
        <taxon>Allacma</taxon>
    </lineage>
</organism>
<feature type="signal peptide" evidence="6">
    <location>
        <begin position="1"/>
        <end position="23"/>
    </location>
</feature>
<comment type="caution">
    <text evidence="7">The sequence shown here is derived from an EMBL/GenBank/DDBJ whole genome shotgun (WGS) entry which is preliminary data.</text>
</comment>
<sequence>MQQFATFRILLLTVVYLMRGSFALECYVCDFEEGQFGRPTSCENNPGREYLKPVPAHPPQNDGNPNVPFRPDSRFSGRYMQYSNDRQGVGGGNEVWFPYCVTIVGMRMGRKVVYRDYAWADTPQNDGQCEYALPTNYDSLYIDGSRSCYCNRADGCNNEPTSDLSDLRCYDCFWYELDGYPGSSPDCKRFPNEDKLTPIPRTPQMKLRSSYELSKMLDPKEFNMYKHMQARAERGLGRQQQTWTPYCVTLVAQIQGKEIVIRGAHWWEEDNKNGYCESDFPVNTRFKDNVGFNRSEYTGISMCYCNDKEGCNGTNKGSLLGLSSSVMIILSAAVYFYQFCAN</sequence>
<dbReference type="EMBL" id="CAJVCH010414882">
    <property type="protein sequence ID" value="CAG7818224.1"/>
    <property type="molecule type" value="Genomic_DNA"/>
</dbReference>
<dbReference type="InterPro" id="IPR050975">
    <property type="entry name" value="Sleep_regulator"/>
</dbReference>
<feature type="region of interest" description="Disordered" evidence="5">
    <location>
        <begin position="47"/>
        <end position="70"/>
    </location>
</feature>
<protein>
    <submittedName>
        <fullName evidence="7">Uncharacterized protein</fullName>
    </submittedName>
</protein>
<dbReference type="Proteomes" id="UP000708208">
    <property type="component" value="Unassembled WGS sequence"/>
</dbReference>
<evidence type="ECO:0000256" key="6">
    <source>
        <dbReference type="SAM" id="SignalP"/>
    </source>
</evidence>
<evidence type="ECO:0000256" key="1">
    <source>
        <dbReference type="ARBA" id="ARBA00004589"/>
    </source>
</evidence>
<dbReference type="AlphaFoldDB" id="A0A8J2L991"/>
<gene>
    <name evidence="7" type="ORF">AFUS01_LOCUS28738</name>
</gene>
<dbReference type="PANTHER" id="PTHR33562">
    <property type="entry name" value="ATILLA, ISOFORM B-RELATED-RELATED"/>
    <property type="match status" value="1"/>
</dbReference>
<evidence type="ECO:0000313" key="8">
    <source>
        <dbReference type="Proteomes" id="UP000708208"/>
    </source>
</evidence>
<name>A0A8J2L991_9HEXA</name>
<evidence type="ECO:0000256" key="2">
    <source>
        <dbReference type="ARBA" id="ARBA00022622"/>
    </source>
</evidence>
<evidence type="ECO:0000256" key="5">
    <source>
        <dbReference type="SAM" id="MobiDB-lite"/>
    </source>
</evidence>
<proteinExistence type="predicted"/>